<organism evidence="1 2">
    <name type="scientific">Zophobas morio</name>
    <dbReference type="NCBI Taxonomy" id="2755281"/>
    <lineage>
        <taxon>Eukaryota</taxon>
        <taxon>Metazoa</taxon>
        <taxon>Ecdysozoa</taxon>
        <taxon>Arthropoda</taxon>
        <taxon>Hexapoda</taxon>
        <taxon>Insecta</taxon>
        <taxon>Pterygota</taxon>
        <taxon>Neoptera</taxon>
        <taxon>Endopterygota</taxon>
        <taxon>Coleoptera</taxon>
        <taxon>Polyphaga</taxon>
        <taxon>Cucujiformia</taxon>
        <taxon>Tenebrionidae</taxon>
        <taxon>Zophobas</taxon>
    </lineage>
</organism>
<evidence type="ECO:0000313" key="1">
    <source>
        <dbReference type="EMBL" id="KAJ3655029.1"/>
    </source>
</evidence>
<keyword evidence="2" id="KW-1185">Reference proteome</keyword>
<name>A0AA38MGN8_9CUCU</name>
<gene>
    <name evidence="1" type="ORF">Zmor_014174</name>
</gene>
<protein>
    <submittedName>
        <fullName evidence="1">Uncharacterized protein</fullName>
    </submittedName>
</protein>
<sequence length="99" mass="11023">MRVKLSHLGPIVQHRCPVVSTHDGTAAAAQEGRRPARHYTETLSEAGSTLPTCHRISTLELYQLGLPLSIFSTVGLSPMSMRNYRYFNYPITHKLTIDG</sequence>
<evidence type="ECO:0000313" key="2">
    <source>
        <dbReference type="Proteomes" id="UP001168821"/>
    </source>
</evidence>
<comment type="caution">
    <text evidence="1">The sequence shown here is derived from an EMBL/GenBank/DDBJ whole genome shotgun (WGS) entry which is preliminary data.</text>
</comment>
<accession>A0AA38MGN8</accession>
<dbReference type="EMBL" id="JALNTZ010000004">
    <property type="protein sequence ID" value="KAJ3655029.1"/>
    <property type="molecule type" value="Genomic_DNA"/>
</dbReference>
<proteinExistence type="predicted"/>
<dbReference type="Proteomes" id="UP001168821">
    <property type="component" value="Unassembled WGS sequence"/>
</dbReference>
<dbReference type="AlphaFoldDB" id="A0AA38MGN8"/>
<reference evidence="1" key="1">
    <citation type="journal article" date="2023" name="G3 (Bethesda)">
        <title>Whole genome assemblies of Zophobas morio and Tenebrio molitor.</title>
        <authorList>
            <person name="Kaur S."/>
            <person name="Stinson S.A."/>
            <person name="diCenzo G.C."/>
        </authorList>
    </citation>
    <scope>NUCLEOTIDE SEQUENCE</scope>
    <source>
        <strain evidence="1">QUZm001</strain>
    </source>
</reference>